<reference evidence="2" key="1">
    <citation type="journal article" date="2014" name="Int. J. Syst. Evol. Microbiol.">
        <title>Complete genome sequence of Corynebacterium casei LMG S-19264T (=DSM 44701T), isolated from a smear-ripened cheese.</title>
        <authorList>
            <consortium name="US DOE Joint Genome Institute (JGI-PGF)"/>
            <person name="Walter F."/>
            <person name="Albersmeier A."/>
            <person name="Kalinowski J."/>
            <person name="Ruckert C."/>
        </authorList>
    </citation>
    <scope>NUCLEOTIDE SEQUENCE</scope>
    <source>
        <strain evidence="2">VKM B-2484</strain>
    </source>
</reference>
<feature type="region of interest" description="Disordered" evidence="1">
    <location>
        <begin position="57"/>
        <end position="88"/>
    </location>
</feature>
<evidence type="ECO:0000313" key="3">
    <source>
        <dbReference type="Proteomes" id="UP001143370"/>
    </source>
</evidence>
<dbReference type="InterPro" id="IPR009562">
    <property type="entry name" value="DUF1178"/>
</dbReference>
<protein>
    <submittedName>
        <fullName evidence="2">Uncharacterized protein</fullName>
    </submittedName>
</protein>
<name>A0A9W6MYB6_9HYPH</name>
<evidence type="ECO:0000313" key="2">
    <source>
        <dbReference type="EMBL" id="GLK70767.1"/>
    </source>
</evidence>
<reference evidence="2" key="2">
    <citation type="submission" date="2023-01" db="EMBL/GenBank/DDBJ databases">
        <authorList>
            <person name="Sun Q."/>
            <person name="Evtushenko L."/>
        </authorList>
    </citation>
    <scope>NUCLEOTIDE SEQUENCE</scope>
    <source>
        <strain evidence="2">VKM B-2484</strain>
    </source>
</reference>
<comment type="caution">
    <text evidence="2">The sequence shown here is derived from an EMBL/GenBank/DDBJ whole genome shotgun (WGS) entry which is preliminary data.</text>
</comment>
<keyword evidence="3" id="KW-1185">Reference proteome</keyword>
<dbReference type="Proteomes" id="UP001143370">
    <property type="component" value="Unassembled WGS sequence"/>
</dbReference>
<dbReference type="Pfam" id="PF06676">
    <property type="entry name" value="DUF1178"/>
    <property type="match status" value="1"/>
</dbReference>
<dbReference type="PIRSF" id="PIRSF032131">
    <property type="entry name" value="UCP032131"/>
    <property type="match status" value="1"/>
</dbReference>
<dbReference type="RefSeq" id="WP_213374354.1">
    <property type="nucleotide sequence ID" value="NZ_BSFJ01000004.1"/>
</dbReference>
<gene>
    <name evidence="2" type="ORF">GCM10017643_08820</name>
</gene>
<evidence type="ECO:0000256" key="1">
    <source>
        <dbReference type="SAM" id="MobiDB-lite"/>
    </source>
</evidence>
<proteinExistence type="predicted"/>
<dbReference type="AlphaFoldDB" id="A0A9W6MYB6"/>
<sequence length="174" mass="18668">MILYRLCCAGEHEFESWFRDSAAYDDQRARGLVTCPVCGSPEVEKALMAPALGRAARRSAAEPATGAASPEPSGTSETTEAPVAAPPVPAMAQPVALVSEPEQQLRAMLRAVRAHVVANSVDVGDEFATLARRMHEGDEEKRAIRGAATPDEVRALIEDEIEVLPLPVLPDERN</sequence>
<organism evidence="2 3">
    <name type="scientific">Ancylobacter dichloromethanicus</name>
    <dbReference type="NCBI Taxonomy" id="518825"/>
    <lineage>
        <taxon>Bacteria</taxon>
        <taxon>Pseudomonadati</taxon>
        <taxon>Pseudomonadota</taxon>
        <taxon>Alphaproteobacteria</taxon>
        <taxon>Hyphomicrobiales</taxon>
        <taxon>Xanthobacteraceae</taxon>
        <taxon>Ancylobacter</taxon>
    </lineage>
</organism>
<accession>A0A9W6MYB6</accession>
<dbReference type="EMBL" id="BSFJ01000004">
    <property type="protein sequence ID" value="GLK70767.1"/>
    <property type="molecule type" value="Genomic_DNA"/>
</dbReference>